<keyword evidence="22" id="KW-1185">Reference proteome</keyword>
<feature type="region of interest" description="Disordered" evidence="18">
    <location>
        <begin position="763"/>
        <end position="782"/>
    </location>
</feature>
<evidence type="ECO:0000256" key="10">
    <source>
        <dbReference type="ARBA" id="ARBA00022723"/>
    </source>
</evidence>
<keyword evidence="6" id="KW-1003">Cell membrane</keyword>
<evidence type="ECO:0000313" key="22">
    <source>
        <dbReference type="Proteomes" id="UP000287033"/>
    </source>
</evidence>
<feature type="transmembrane region" description="Helical" evidence="19">
    <location>
        <begin position="116"/>
        <end position="138"/>
    </location>
</feature>
<keyword evidence="12 17" id="KW-0863">Zinc-finger</keyword>
<evidence type="ECO:0000256" key="13">
    <source>
        <dbReference type="ARBA" id="ARBA00022786"/>
    </source>
</evidence>
<evidence type="ECO:0000256" key="18">
    <source>
        <dbReference type="SAM" id="MobiDB-lite"/>
    </source>
</evidence>
<keyword evidence="15 19" id="KW-1133">Transmembrane helix</keyword>
<evidence type="ECO:0000256" key="4">
    <source>
        <dbReference type="ARBA" id="ARBA00008759"/>
    </source>
</evidence>
<dbReference type="Gene3D" id="3.30.40.10">
    <property type="entry name" value="Zinc/RING finger domain, C3HC4 (zinc finger)"/>
    <property type="match status" value="1"/>
</dbReference>
<keyword evidence="9 19" id="KW-0812">Transmembrane</keyword>
<evidence type="ECO:0000259" key="20">
    <source>
        <dbReference type="PROSITE" id="PS50089"/>
    </source>
</evidence>
<keyword evidence="14" id="KW-0862">Zinc</keyword>
<dbReference type="GO" id="GO:0008270">
    <property type="term" value="F:zinc ion binding"/>
    <property type="evidence" value="ECO:0007669"/>
    <property type="project" value="UniProtKB-KW"/>
</dbReference>
<protein>
    <recommendedName>
        <fullName evidence="5">RING-type E3 ubiquitin transferase</fullName>
        <ecNumber evidence="5">2.3.2.27</ecNumber>
    </recommendedName>
</protein>
<feature type="domain" description="RING-type" evidence="20">
    <location>
        <begin position="194"/>
        <end position="234"/>
    </location>
</feature>
<dbReference type="GO" id="GO:0016567">
    <property type="term" value="P:protein ubiquitination"/>
    <property type="evidence" value="ECO:0007669"/>
    <property type="project" value="UniProtKB-UniPathway"/>
</dbReference>
<comment type="similarity">
    <text evidence="4">Belongs to the ZNRF3 family.</text>
</comment>
<evidence type="ECO:0000256" key="11">
    <source>
        <dbReference type="ARBA" id="ARBA00022729"/>
    </source>
</evidence>
<evidence type="ECO:0000256" key="2">
    <source>
        <dbReference type="ARBA" id="ARBA00004251"/>
    </source>
</evidence>
<keyword evidence="13" id="KW-0833">Ubl conjugation pathway</keyword>
<dbReference type="PANTHER" id="PTHR16200">
    <property type="entry name" value="RING ZINC FINGER"/>
    <property type="match status" value="1"/>
</dbReference>
<comment type="caution">
    <text evidence="21">The sequence shown here is derived from an EMBL/GenBank/DDBJ whole genome shotgun (WGS) entry which is preliminary data.</text>
</comment>
<dbReference type="InterPro" id="IPR001841">
    <property type="entry name" value="Znf_RING"/>
</dbReference>
<dbReference type="GO" id="GO:0005886">
    <property type="term" value="C:plasma membrane"/>
    <property type="evidence" value="ECO:0007669"/>
    <property type="project" value="UniProtKB-SubCell"/>
</dbReference>
<evidence type="ECO:0000313" key="21">
    <source>
        <dbReference type="EMBL" id="GCC20805.1"/>
    </source>
</evidence>
<keyword evidence="10" id="KW-0479">Metal-binding</keyword>
<dbReference type="STRING" id="137246.A0A401RRP2"/>
<comment type="pathway">
    <text evidence="3">Protein modification; protein ubiquitination.</text>
</comment>
<evidence type="ECO:0000256" key="3">
    <source>
        <dbReference type="ARBA" id="ARBA00004906"/>
    </source>
</evidence>
<accession>A0A401RRP2</accession>
<dbReference type="GO" id="GO:0016055">
    <property type="term" value="P:Wnt signaling pathway"/>
    <property type="evidence" value="ECO:0007669"/>
    <property type="project" value="UniProtKB-KW"/>
</dbReference>
<evidence type="ECO:0000256" key="14">
    <source>
        <dbReference type="ARBA" id="ARBA00022833"/>
    </source>
</evidence>
<dbReference type="Gene3D" id="3.50.30.30">
    <property type="match status" value="1"/>
</dbReference>
<evidence type="ECO:0000256" key="19">
    <source>
        <dbReference type="SAM" id="Phobius"/>
    </source>
</evidence>
<dbReference type="InterPro" id="IPR040700">
    <property type="entry name" value="ZNRF-3_ecto"/>
</dbReference>
<dbReference type="Pfam" id="PF18212">
    <property type="entry name" value="ZNRF_3_ecto"/>
    <property type="match status" value="1"/>
</dbReference>
<sequence>MFHPLWLCNTSEDEQQDYGFVSMVKLERPDRDPHPCLSLFNKAKFAIQRGATAVIFDVTDDASAAGQLKQNQEDLLPCPVILIQGHDATQLMKVINTNGEAIVRIHVKSDRLGRPAYDVGILMTLIVAFSVVVMILAVRIKCKQNRTRNSLQQQTINAISQLATRRYQSRCQAQGHEHQNGLDSQSSNVSEPVCAICLEEFADGQDLRIISCFHEFHKECIDPWLLQHRTCPLCMYNIIEGNSSIPQLEPQDQANPAAQVNQRIHLLRRYPGHAHLHRPDTAIPSRPSRLNNPRTPGMQIAPPGHYFVAPEVYRAGFNTMRYVATRPQQSSNLHRCNYRHVEGQGVFYRHHRPFTVRKGPPWPDQVLHHPCLHKPPCWPQHLSACNAPLSSHHLTPNCAPDHSQITSNHDNHSYSGDSFGINCSVRSGYLADSPGSDSSSGPCHCSSSDSTLDCTDISNHCTYGSQSTFRSSLSSEYDPLVYCGVGGETMKSSTFEVQRPRSMDSVNGPLEDNVFSHTHYHHHRHHHYGDTDPSPEGVQCMNPGWSSAEKQDSTQLEEFMNDKRHCQPEAEFSCQSQCAAHPVQCPCLEQHLLLPTGLCLPETSLKTMDVGRRKSEAVCAKPDQVPSENKSSRTSNRRRRRRRKRSFQMDQPMVYFHQDYSTLEDCRVHIHYGNRGRQCHLPNVQPSVPIPLILNNGASNEWSFPFCECPSSVCQQRLCQIGSEPQLAEEQHMNNNESRHTFQESCTEVYCDGVQDESFHCQTIPNNPGSEPNVGEIGEEAV</sequence>
<evidence type="ECO:0000256" key="8">
    <source>
        <dbReference type="ARBA" id="ARBA00022687"/>
    </source>
</evidence>
<evidence type="ECO:0000256" key="6">
    <source>
        <dbReference type="ARBA" id="ARBA00022475"/>
    </source>
</evidence>
<evidence type="ECO:0000256" key="17">
    <source>
        <dbReference type="PROSITE-ProRule" id="PRU00175"/>
    </source>
</evidence>
<dbReference type="InterPro" id="IPR051073">
    <property type="entry name" value="ZNRF3_Arkadia_E3_ligases"/>
</dbReference>
<dbReference type="OMA" id="PAVHFHQ"/>
<evidence type="ECO:0000256" key="5">
    <source>
        <dbReference type="ARBA" id="ARBA00012483"/>
    </source>
</evidence>
<gene>
    <name evidence="21" type="ORF">chiPu_0019373</name>
</gene>
<dbReference type="OrthoDB" id="8062037at2759"/>
<dbReference type="GO" id="GO:0030178">
    <property type="term" value="P:negative regulation of Wnt signaling pathway"/>
    <property type="evidence" value="ECO:0007669"/>
    <property type="project" value="UniProtKB-ARBA"/>
</dbReference>
<keyword evidence="16 19" id="KW-0472">Membrane</keyword>
<dbReference type="SMART" id="SM00184">
    <property type="entry name" value="RING"/>
    <property type="match status" value="1"/>
</dbReference>
<evidence type="ECO:0000256" key="16">
    <source>
        <dbReference type="ARBA" id="ARBA00023136"/>
    </source>
</evidence>
<dbReference type="SUPFAM" id="SSF57850">
    <property type="entry name" value="RING/U-box"/>
    <property type="match status" value="1"/>
</dbReference>
<dbReference type="Pfam" id="PF13639">
    <property type="entry name" value="zf-RING_2"/>
    <property type="match status" value="1"/>
</dbReference>
<evidence type="ECO:0000256" key="9">
    <source>
        <dbReference type="ARBA" id="ARBA00022692"/>
    </source>
</evidence>
<keyword evidence="7" id="KW-0808">Transferase</keyword>
<keyword evidence="11" id="KW-0732">Signal</keyword>
<keyword evidence="8" id="KW-0879">Wnt signaling pathway</keyword>
<dbReference type="FunFam" id="3.30.40.10:FF:000075">
    <property type="entry name" value="Putative e3 ubiquitin-protein ligase rnf43"/>
    <property type="match status" value="1"/>
</dbReference>
<dbReference type="AlphaFoldDB" id="A0A401RRP2"/>
<comment type="subcellular location">
    <subcellularLocation>
        <location evidence="2">Cell membrane</location>
        <topology evidence="2">Single-pass type I membrane protein</topology>
    </subcellularLocation>
</comment>
<evidence type="ECO:0000256" key="15">
    <source>
        <dbReference type="ARBA" id="ARBA00022989"/>
    </source>
</evidence>
<dbReference type="EC" id="2.3.2.27" evidence="5"/>
<proteinExistence type="inferred from homology"/>
<evidence type="ECO:0000256" key="7">
    <source>
        <dbReference type="ARBA" id="ARBA00022679"/>
    </source>
</evidence>
<dbReference type="PROSITE" id="PS50089">
    <property type="entry name" value="ZF_RING_2"/>
    <property type="match status" value="1"/>
</dbReference>
<feature type="compositionally biased region" description="Basic residues" evidence="18">
    <location>
        <begin position="635"/>
        <end position="646"/>
    </location>
</feature>
<dbReference type="EMBL" id="BEZZ01001951">
    <property type="protein sequence ID" value="GCC20805.1"/>
    <property type="molecule type" value="Genomic_DNA"/>
</dbReference>
<evidence type="ECO:0000256" key="12">
    <source>
        <dbReference type="ARBA" id="ARBA00022771"/>
    </source>
</evidence>
<feature type="region of interest" description="Disordered" evidence="18">
    <location>
        <begin position="619"/>
        <end position="648"/>
    </location>
</feature>
<organism evidence="21 22">
    <name type="scientific">Chiloscyllium punctatum</name>
    <name type="common">Brownbanded bambooshark</name>
    <name type="synonym">Hemiscyllium punctatum</name>
    <dbReference type="NCBI Taxonomy" id="137246"/>
    <lineage>
        <taxon>Eukaryota</taxon>
        <taxon>Metazoa</taxon>
        <taxon>Chordata</taxon>
        <taxon>Craniata</taxon>
        <taxon>Vertebrata</taxon>
        <taxon>Chondrichthyes</taxon>
        <taxon>Elasmobranchii</taxon>
        <taxon>Galeomorphii</taxon>
        <taxon>Galeoidea</taxon>
        <taxon>Orectolobiformes</taxon>
        <taxon>Hemiscylliidae</taxon>
        <taxon>Chiloscyllium</taxon>
    </lineage>
</organism>
<name>A0A401RRP2_CHIPU</name>
<dbReference type="Proteomes" id="UP000287033">
    <property type="component" value="Unassembled WGS sequence"/>
</dbReference>
<comment type="catalytic activity">
    <reaction evidence="1">
        <text>S-ubiquitinyl-[E2 ubiquitin-conjugating enzyme]-L-cysteine + [acceptor protein]-L-lysine = [E2 ubiquitin-conjugating enzyme]-L-cysteine + N(6)-ubiquitinyl-[acceptor protein]-L-lysine.</text>
        <dbReference type="EC" id="2.3.2.27"/>
    </reaction>
</comment>
<dbReference type="InterPro" id="IPR013083">
    <property type="entry name" value="Znf_RING/FYVE/PHD"/>
</dbReference>
<reference evidence="21 22" key="1">
    <citation type="journal article" date="2018" name="Nat. Ecol. Evol.">
        <title>Shark genomes provide insights into elasmobranch evolution and the origin of vertebrates.</title>
        <authorList>
            <person name="Hara Y"/>
            <person name="Yamaguchi K"/>
            <person name="Onimaru K"/>
            <person name="Kadota M"/>
            <person name="Koyanagi M"/>
            <person name="Keeley SD"/>
            <person name="Tatsumi K"/>
            <person name="Tanaka K"/>
            <person name="Motone F"/>
            <person name="Kageyama Y"/>
            <person name="Nozu R"/>
            <person name="Adachi N"/>
            <person name="Nishimura O"/>
            <person name="Nakagawa R"/>
            <person name="Tanegashima C"/>
            <person name="Kiyatake I"/>
            <person name="Matsumoto R"/>
            <person name="Murakumo K"/>
            <person name="Nishida K"/>
            <person name="Terakita A"/>
            <person name="Kuratani S"/>
            <person name="Sato K"/>
            <person name="Hyodo S Kuraku.S."/>
        </authorList>
    </citation>
    <scope>NUCLEOTIDE SEQUENCE [LARGE SCALE GENOMIC DNA]</scope>
</reference>
<dbReference type="GO" id="GO:0061630">
    <property type="term" value="F:ubiquitin protein ligase activity"/>
    <property type="evidence" value="ECO:0007669"/>
    <property type="project" value="UniProtKB-EC"/>
</dbReference>
<evidence type="ECO:0000256" key="1">
    <source>
        <dbReference type="ARBA" id="ARBA00000900"/>
    </source>
</evidence>
<dbReference type="UniPathway" id="UPA00143"/>